<keyword evidence="6 8" id="KW-1133">Transmembrane helix</keyword>
<evidence type="ECO:0000256" key="3">
    <source>
        <dbReference type="ARBA" id="ARBA00022475"/>
    </source>
</evidence>
<evidence type="ECO:0000256" key="4">
    <source>
        <dbReference type="ARBA" id="ARBA00022692"/>
    </source>
</evidence>
<accession>L0F3W1</accession>
<evidence type="ECO:0000256" key="6">
    <source>
        <dbReference type="ARBA" id="ARBA00022989"/>
    </source>
</evidence>
<evidence type="ECO:0000313" key="10">
    <source>
        <dbReference type="Proteomes" id="UP000010797"/>
    </source>
</evidence>
<comment type="subcellular location">
    <subcellularLocation>
        <location evidence="1">Cell membrane</location>
        <topology evidence="1">Multi-pass membrane protein</topology>
    </subcellularLocation>
</comment>
<sequence length="412" mass="43306">MSNKKKLGLPTKMAIGMIAGVIAGIIIQSANLNVSAYIKPFGDLFIRLIRMVVVPLVFASLVTGAASMGDAKKLGSVATKAIVWMFGTSAFATGVGLILANFFKPGLGLSLSTEGLKAKEVVPPNVVDTLLNIVPMNPMEAFSTGNLLQIIFFAMFFGFALSAIGEKGRPLLHIFEMLSETMIKLTGIVMAYAPIGVFALITVTVSQNGLNALLPLVKLIALVYFACVLQILLVYFVAVKFIAKKSFKEYLKGITEPILVAFTTCSSAAALAVNLKASLRLGASKNVASFTIPLGNTINMDGAALYLGIAALFVAQVFGIDLTMGEQLSILLMSILASIGSVGVPSSALVVMTMVFTSVGLPIEGVALVAGIDRILDMARTTINVMGDSTTALVVSKFEGELGATNFDLKTD</sequence>
<dbReference type="PROSITE" id="PS00714">
    <property type="entry name" value="NA_DICARBOXYL_SYMP_2"/>
    <property type="match status" value="1"/>
</dbReference>
<feature type="transmembrane region" description="Helical" evidence="8">
    <location>
        <begin position="185"/>
        <end position="207"/>
    </location>
</feature>
<keyword evidence="5" id="KW-0769">Symport</keyword>
<evidence type="ECO:0000256" key="2">
    <source>
        <dbReference type="ARBA" id="ARBA00022448"/>
    </source>
</evidence>
<name>L0F3W1_DESDL</name>
<dbReference type="PANTHER" id="PTHR42865:SF7">
    <property type="entry name" value="PROTON_GLUTAMATE-ASPARTATE SYMPORTER"/>
    <property type="match status" value="1"/>
</dbReference>
<dbReference type="GO" id="GO:0005886">
    <property type="term" value="C:plasma membrane"/>
    <property type="evidence" value="ECO:0007669"/>
    <property type="project" value="UniProtKB-SubCell"/>
</dbReference>
<dbReference type="InterPro" id="IPR036458">
    <property type="entry name" value="Na:dicarbo_symporter_sf"/>
</dbReference>
<keyword evidence="2" id="KW-0813">Transport</keyword>
<dbReference type="GO" id="GO:0006835">
    <property type="term" value="P:dicarboxylic acid transport"/>
    <property type="evidence" value="ECO:0007669"/>
    <property type="project" value="TreeGrafter"/>
</dbReference>
<dbReference type="EMBL" id="CP003344">
    <property type="protein sequence ID" value="AGA67755.1"/>
    <property type="molecule type" value="Genomic_DNA"/>
</dbReference>
<dbReference type="PROSITE" id="PS00713">
    <property type="entry name" value="NA_DICARBOXYL_SYMP_1"/>
    <property type="match status" value="1"/>
</dbReference>
<dbReference type="InterPro" id="IPR018107">
    <property type="entry name" value="Na-dicarboxylate_symporter_CS"/>
</dbReference>
<feature type="transmembrane region" description="Helical" evidence="8">
    <location>
        <begin position="81"/>
        <end position="103"/>
    </location>
</feature>
<feature type="transmembrane region" description="Helical" evidence="8">
    <location>
        <begin position="44"/>
        <end position="69"/>
    </location>
</feature>
<dbReference type="Gene3D" id="1.10.3860.10">
    <property type="entry name" value="Sodium:dicarboxylate symporter"/>
    <property type="match status" value="1"/>
</dbReference>
<dbReference type="Pfam" id="PF00375">
    <property type="entry name" value="SDF"/>
    <property type="match status" value="1"/>
</dbReference>
<proteinExistence type="predicted"/>
<dbReference type="eggNOG" id="COG1301">
    <property type="taxonomic scope" value="Bacteria"/>
</dbReference>
<dbReference type="STRING" id="871963.Desdi_0201"/>
<evidence type="ECO:0000256" key="7">
    <source>
        <dbReference type="ARBA" id="ARBA00023136"/>
    </source>
</evidence>
<dbReference type="RefSeq" id="WP_015260762.1">
    <property type="nucleotide sequence ID" value="NC_019903.1"/>
</dbReference>
<dbReference type="GO" id="GO:0015293">
    <property type="term" value="F:symporter activity"/>
    <property type="evidence" value="ECO:0007669"/>
    <property type="project" value="UniProtKB-KW"/>
</dbReference>
<keyword evidence="7 8" id="KW-0472">Membrane</keyword>
<keyword evidence="10" id="KW-1185">Reference proteome</keyword>
<dbReference type="OrthoDB" id="9768885at2"/>
<keyword evidence="4 8" id="KW-0812">Transmembrane</keyword>
<evidence type="ECO:0000313" key="9">
    <source>
        <dbReference type="EMBL" id="AGA67755.1"/>
    </source>
</evidence>
<feature type="transmembrane region" description="Helical" evidence="8">
    <location>
        <begin position="254"/>
        <end position="275"/>
    </location>
</feature>
<dbReference type="HOGENOM" id="CLU_019375_7_0_9"/>
<dbReference type="Proteomes" id="UP000010797">
    <property type="component" value="Chromosome"/>
</dbReference>
<dbReference type="SUPFAM" id="SSF118215">
    <property type="entry name" value="Proton glutamate symport protein"/>
    <property type="match status" value="1"/>
</dbReference>
<protein>
    <submittedName>
        <fullName evidence="9">Na+/H+ dicarboxylate symporter</fullName>
    </submittedName>
</protein>
<dbReference type="AlphaFoldDB" id="L0F3W1"/>
<dbReference type="PANTHER" id="PTHR42865">
    <property type="entry name" value="PROTON/GLUTAMATE-ASPARTATE SYMPORTER"/>
    <property type="match status" value="1"/>
</dbReference>
<keyword evidence="3" id="KW-1003">Cell membrane</keyword>
<gene>
    <name evidence="9" type="ordered locus">Desdi_0201</name>
</gene>
<feature type="transmembrane region" description="Helical" evidence="8">
    <location>
        <begin position="303"/>
        <end position="323"/>
    </location>
</feature>
<evidence type="ECO:0000256" key="1">
    <source>
        <dbReference type="ARBA" id="ARBA00004651"/>
    </source>
</evidence>
<feature type="transmembrane region" description="Helical" evidence="8">
    <location>
        <begin position="146"/>
        <end position="164"/>
    </location>
</feature>
<dbReference type="InterPro" id="IPR001991">
    <property type="entry name" value="Na-dicarboxylate_symporter"/>
</dbReference>
<feature type="transmembrane region" description="Helical" evidence="8">
    <location>
        <begin position="12"/>
        <end position="32"/>
    </location>
</feature>
<feature type="transmembrane region" description="Helical" evidence="8">
    <location>
        <begin position="219"/>
        <end position="242"/>
    </location>
</feature>
<evidence type="ECO:0000256" key="8">
    <source>
        <dbReference type="SAM" id="Phobius"/>
    </source>
</evidence>
<dbReference type="KEGG" id="ddl:Desdi_0201"/>
<organism evidence="9 10">
    <name type="scientific">Desulfitobacterium dichloroeliminans (strain LMG P-21439 / DCA1)</name>
    <dbReference type="NCBI Taxonomy" id="871963"/>
    <lineage>
        <taxon>Bacteria</taxon>
        <taxon>Bacillati</taxon>
        <taxon>Bacillota</taxon>
        <taxon>Clostridia</taxon>
        <taxon>Eubacteriales</taxon>
        <taxon>Desulfitobacteriaceae</taxon>
        <taxon>Desulfitobacterium</taxon>
    </lineage>
</organism>
<dbReference type="FunFam" id="1.10.3860.10:FF:000001">
    <property type="entry name" value="C4-dicarboxylate transport protein"/>
    <property type="match status" value="1"/>
</dbReference>
<dbReference type="PRINTS" id="PR00173">
    <property type="entry name" value="EDTRNSPORT"/>
</dbReference>
<evidence type="ECO:0000256" key="5">
    <source>
        <dbReference type="ARBA" id="ARBA00022847"/>
    </source>
</evidence>
<reference evidence="10" key="1">
    <citation type="submission" date="2012-02" db="EMBL/GenBank/DDBJ databases">
        <title>Complete sequence of Desulfitobacterium dichloroeliminans LMG P-21439.</title>
        <authorList>
            <person name="Lucas S."/>
            <person name="Han J."/>
            <person name="Lapidus A."/>
            <person name="Cheng J.-F."/>
            <person name="Goodwin L."/>
            <person name="Pitluck S."/>
            <person name="Peters L."/>
            <person name="Ovchinnikova G."/>
            <person name="Teshima H."/>
            <person name="Detter J.C."/>
            <person name="Han C."/>
            <person name="Tapia R."/>
            <person name="Land M."/>
            <person name="Hauser L."/>
            <person name="Kyrpides N."/>
            <person name="Ivanova N."/>
            <person name="Pagani I."/>
            <person name="Kruse T."/>
            <person name="de Vos W.M."/>
            <person name="Boon N."/>
            <person name="Smidt H."/>
            <person name="Woyke T."/>
        </authorList>
    </citation>
    <scope>NUCLEOTIDE SEQUENCE [LARGE SCALE GENOMIC DNA]</scope>
    <source>
        <strain evidence="10">LMG P-21439 / DCA1</strain>
    </source>
</reference>